<dbReference type="EMBL" id="JAPVER010000020">
    <property type="protein sequence ID" value="MCZ3366282.1"/>
    <property type="molecule type" value="Genomic_DNA"/>
</dbReference>
<protein>
    <submittedName>
        <fullName evidence="2">MBL fold metallo-hydrolase</fullName>
    </submittedName>
</protein>
<name>A0A9E5DJI6_9EURY</name>
<gene>
    <name evidence="3" type="ORF">O3H35_04030</name>
    <name evidence="2" type="ORF">O3H54_10365</name>
</gene>
<dbReference type="InterPro" id="IPR002912">
    <property type="entry name" value="ACT_dom"/>
</dbReference>
<dbReference type="Proteomes" id="UP001068021">
    <property type="component" value="Unassembled WGS sequence"/>
</dbReference>
<dbReference type="AlphaFoldDB" id="A0A9E5DJI6"/>
<dbReference type="EMBL" id="JAPVES010000029">
    <property type="protein sequence ID" value="MCZ3371790.1"/>
    <property type="molecule type" value="Genomic_DNA"/>
</dbReference>
<dbReference type="Pfam" id="PF00753">
    <property type="entry name" value="Lactamase_B"/>
    <property type="match status" value="1"/>
</dbReference>
<dbReference type="CDD" id="cd06262">
    <property type="entry name" value="metallo-hydrolase-like_MBL-fold"/>
    <property type="match status" value="1"/>
</dbReference>
<keyword evidence="4" id="KW-1185">Reference proteome</keyword>
<accession>A0A9E5DJI6</accession>
<comment type="caution">
    <text evidence="2">The sequence shown here is derived from an EMBL/GenBank/DDBJ whole genome shotgun (WGS) entry which is preliminary data.</text>
</comment>
<dbReference type="RefSeq" id="WP_048083019.1">
    <property type="nucleotide sequence ID" value="NZ_JAPVER010000020.1"/>
</dbReference>
<dbReference type="SMART" id="SM00849">
    <property type="entry name" value="Lactamase_B"/>
    <property type="match status" value="1"/>
</dbReference>
<dbReference type="PANTHER" id="PTHR42951">
    <property type="entry name" value="METALLO-BETA-LACTAMASE DOMAIN-CONTAINING"/>
    <property type="match status" value="1"/>
</dbReference>
<dbReference type="SUPFAM" id="SSF56281">
    <property type="entry name" value="Metallo-hydrolase/oxidoreductase"/>
    <property type="match status" value="1"/>
</dbReference>
<dbReference type="SUPFAM" id="SSF55021">
    <property type="entry name" value="ACT-like"/>
    <property type="match status" value="1"/>
</dbReference>
<evidence type="ECO:0000313" key="4">
    <source>
        <dbReference type="Proteomes" id="UP001068021"/>
    </source>
</evidence>
<sequence length="504" mass="56884">MKKFSFIARMPNEPGALHKAAEIAKDYNGNIHRIHYNRKIDPNTVFFEITADESSYRKIMDKLDEIGYLQTTLKPANYLKFNISLPHSPGALFEFLNCITSAGANIGFLDFDDKSNRHDKLTVALTLDKISSVDALLDNLKSRYLLEIVEYDTKGEKLDDTVFYIFFAQKLREIIGNTEDDFLIKLLGDVNHIVQELTRLGEDPKRVFESILLTGNTLKDTSGDGFYADIQKIDLNQDTQLYCFQPPCGGNIFVINAPEEVVMVDSGYGIYYHDFLKLFQHCGIELKNLKGIYMTHADADHCGAGGFYGVKSFLHRGTLDIIEKANRAYGSNVEGCVLEEVYTKLINLFSRFNSPTDLNIFSENIIKMRGSFPVVNTFEVGNMEFEVLESLGGHLYGQIFLACPDEGIIFTGDSLINFDSLSEDRKKYNLLAKNLMTSVNVDRGLAKAERKALLKIISKLNEELSIKNKNCLICSGHGAVSLLSGDKLEIYGQIYHYLPKRCKY</sequence>
<dbReference type="InterPro" id="IPR050855">
    <property type="entry name" value="NDM-1-like"/>
</dbReference>
<evidence type="ECO:0000313" key="2">
    <source>
        <dbReference type="EMBL" id="MCZ3366282.1"/>
    </source>
</evidence>
<dbReference type="InterPro" id="IPR036866">
    <property type="entry name" value="RibonucZ/Hydroxyglut_hydro"/>
</dbReference>
<evidence type="ECO:0000313" key="3">
    <source>
        <dbReference type="EMBL" id="MCZ3371790.1"/>
    </source>
</evidence>
<evidence type="ECO:0000259" key="1">
    <source>
        <dbReference type="PROSITE" id="PS51671"/>
    </source>
</evidence>
<dbReference type="PROSITE" id="PS51671">
    <property type="entry name" value="ACT"/>
    <property type="match status" value="1"/>
</dbReference>
<reference evidence="2" key="1">
    <citation type="submission" date="2022-12" db="EMBL/GenBank/DDBJ databases">
        <title>Reclassification of two methanogenic archaea species isolated from the Kolyma lowland permafrost.</title>
        <authorList>
            <person name="Trubitsyn V.E."/>
            <person name="Rivkina E.M."/>
            <person name="Shcherbakova V.A."/>
        </authorList>
    </citation>
    <scope>NUCLEOTIDE SEQUENCE</scope>
    <source>
        <strain evidence="2">M2</strain>
        <strain evidence="3">MK4</strain>
    </source>
</reference>
<proteinExistence type="predicted"/>
<dbReference type="PANTHER" id="PTHR42951:SF14">
    <property type="entry name" value="METALLO-BETA-LACTAMASE SUPERFAMILY PROTEIN"/>
    <property type="match status" value="1"/>
</dbReference>
<feature type="domain" description="ACT" evidence="1">
    <location>
        <begin position="5"/>
        <end position="81"/>
    </location>
</feature>
<dbReference type="InterPro" id="IPR045865">
    <property type="entry name" value="ACT-like_dom_sf"/>
</dbReference>
<dbReference type="InterPro" id="IPR001279">
    <property type="entry name" value="Metallo-B-lactamas"/>
</dbReference>
<organism evidence="2 4">
    <name type="scientific">Methanobacterium veterum</name>
    <dbReference type="NCBI Taxonomy" id="408577"/>
    <lineage>
        <taxon>Archaea</taxon>
        <taxon>Methanobacteriati</taxon>
        <taxon>Methanobacteriota</taxon>
        <taxon>Methanomada group</taxon>
        <taxon>Methanobacteria</taxon>
        <taxon>Methanobacteriales</taxon>
        <taxon>Methanobacteriaceae</taxon>
        <taxon>Methanobacterium</taxon>
    </lineage>
</organism>
<dbReference type="Proteomes" id="UP001074446">
    <property type="component" value="Unassembled WGS sequence"/>
</dbReference>
<dbReference type="Gene3D" id="3.60.15.10">
    <property type="entry name" value="Ribonuclease Z/Hydroxyacylglutathione hydrolase-like"/>
    <property type="match status" value="1"/>
</dbReference>